<protein>
    <submittedName>
        <fullName evidence="2">Uncharacterized protein</fullName>
    </submittedName>
</protein>
<dbReference type="InParanoid" id="A0A1E7FN92"/>
<feature type="transmembrane region" description="Helical" evidence="1">
    <location>
        <begin position="205"/>
        <end position="226"/>
    </location>
</feature>
<evidence type="ECO:0000313" key="3">
    <source>
        <dbReference type="Proteomes" id="UP000095751"/>
    </source>
</evidence>
<name>A0A1E7FN92_9STRA</name>
<accession>A0A1E7FN92</accession>
<evidence type="ECO:0000256" key="1">
    <source>
        <dbReference type="SAM" id="Phobius"/>
    </source>
</evidence>
<dbReference type="EMBL" id="KV784355">
    <property type="protein sequence ID" value="OEU19630.1"/>
    <property type="molecule type" value="Genomic_DNA"/>
</dbReference>
<keyword evidence="1" id="KW-0812">Transmembrane</keyword>
<gene>
    <name evidence="2" type="ORF">FRACYDRAFT_235688</name>
</gene>
<keyword evidence="1" id="KW-0472">Membrane</keyword>
<proteinExistence type="predicted"/>
<keyword evidence="3" id="KW-1185">Reference proteome</keyword>
<evidence type="ECO:0000313" key="2">
    <source>
        <dbReference type="EMBL" id="OEU19630.1"/>
    </source>
</evidence>
<organism evidence="2 3">
    <name type="scientific">Fragilariopsis cylindrus CCMP1102</name>
    <dbReference type="NCBI Taxonomy" id="635003"/>
    <lineage>
        <taxon>Eukaryota</taxon>
        <taxon>Sar</taxon>
        <taxon>Stramenopiles</taxon>
        <taxon>Ochrophyta</taxon>
        <taxon>Bacillariophyta</taxon>
        <taxon>Bacillariophyceae</taxon>
        <taxon>Bacillariophycidae</taxon>
        <taxon>Bacillariales</taxon>
        <taxon>Bacillariaceae</taxon>
        <taxon>Fragilariopsis</taxon>
    </lineage>
</organism>
<dbReference type="KEGG" id="fcy:FRACYDRAFT_235688"/>
<keyword evidence="1" id="KW-1133">Transmembrane helix</keyword>
<reference evidence="2 3" key="1">
    <citation type="submission" date="2016-09" db="EMBL/GenBank/DDBJ databases">
        <title>Extensive genetic diversity and differential bi-allelic expression allows diatom success in the polar Southern Ocean.</title>
        <authorList>
            <consortium name="DOE Joint Genome Institute"/>
            <person name="Mock T."/>
            <person name="Otillar R.P."/>
            <person name="Strauss J."/>
            <person name="Dupont C."/>
            <person name="Frickenhaus S."/>
            <person name="Maumus F."/>
            <person name="Mcmullan M."/>
            <person name="Sanges R."/>
            <person name="Schmutz J."/>
            <person name="Toseland A."/>
            <person name="Valas R."/>
            <person name="Veluchamy A."/>
            <person name="Ward B.J."/>
            <person name="Allen A."/>
            <person name="Barry K."/>
            <person name="Falciatore A."/>
            <person name="Ferrante M."/>
            <person name="Fortunato A.E."/>
            <person name="Gloeckner G."/>
            <person name="Gruber A."/>
            <person name="Hipkin R."/>
            <person name="Janech M."/>
            <person name="Kroth P."/>
            <person name="Leese F."/>
            <person name="Lindquist E."/>
            <person name="Lyon B.R."/>
            <person name="Martin J."/>
            <person name="Mayer C."/>
            <person name="Parker M."/>
            <person name="Quesneville H."/>
            <person name="Raymond J."/>
            <person name="Uhlig C."/>
            <person name="Valentin K.U."/>
            <person name="Worden A.Z."/>
            <person name="Armbrust E.V."/>
            <person name="Bowler C."/>
            <person name="Green B."/>
            <person name="Moulton V."/>
            <person name="Van Oosterhout C."/>
            <person name="Grigoriev I."/>
        </authorList>
    </citation>
    <scope>NUCLEOTIDE SEQUENCE [LARGE SCALE GENOMIC DNA]</scope>
    <source>
        <strain evidence="2 3">CCMP1102</strain>
    </source>
</reference>
<dbReference type="Proteomes" id="UP000095751">
    <property type="component" value="Unassembled WGS sequence"/>
</dbReference>
<sequence>MILNKDDRTKAAEVATRQTTLFAMNKISTSMTIPTQPLPSIITSRKKSKSDGRDDCYGYNDEKQQYSMGLLAGGRIQMRLIVSLVFALLPGVSLVPLLASSAVAAAPTYNEVRMIPSSFSPEQQQQQHQQQERRSTADAARLLLNDAQTTTNKSQKKSIMKQMALDDQRLAQCEEDSLLSSGKNVIDWEQCFFYGTTNDIFDTNMFFRGLFILALSALQLLTLNFYRRLDATLKIK</sequence>
<feature type="transmembrane region" description="Helical" evidence="1">
    <location>
        <begin position="80"/>
        <end position="106"/>
    </location>
</feature>
<dbReference type="AlphaFoldDB" id="A0A1E7FN92"/>